<proteinExistence type="predicted"/>
<evidence type="ECO:0000313" key="2">
    <source>
        <dbReference type="Proteomes" id="UP000315995"/>
    </source>
</evidence>
<accession>A0A5B8XXV0</accession>
<protein>
    <submittedName>
        <fullName evidence="1">Uncharacterized protein</fullName>
    </submittedName>
</protein>
<evidence type="ECO:0000313" key="1">
    <source>
        <dbReference type="EMBL" id="QDG49284.1"/>
    </source>
</evidence>
<gene>
    <name evidence="1" type="ORF">FIV42_00605</name>
</gene>
<keyword evidence="2" id="KW-1185">Reference proteome</keyword>
<dbReference type="EMBL" id="CP041186">
    <property type="protein sequence ID" value="QDG49284.1"/>
    <property type="molecule type" value="Genomic_DNA"/>
</dbReference>
<dbReference type="AlphaFoldDB" id="A0A4Y6PLT3"/>
<organism evidence="1 2">
    <name type="scientific">Persicimonas caeni</name>
    <dbReference type="NCBI Taxonomy" id="2292766"/>
    <lineage>
        <taxon>Bacteria</taxon>
        <taxon>Deltaproteobacteria</taxon>
        <taxon>Bradymonadales</taxon>
        <taxon>Bradymonadaceae</taxon>
        <taxon>Persicimonas</taxon>
    </lineage>
</organism>
<sequence>MGELPRILEDLFEKCRSLENELSRFRAFIEPYKALRPDFLEWSGLLADGGEPGDLDQYKAERDNVLEQIQGVEKSYRDFLKSEQGPKYASEIVPRSEKQPKIPDNAEFDVIRNQKPTWRFHRVDPEPDQFGFVLDKQQYDELLERLRSFEQRTWNEILFGDRGSNHFTALDKIVTPAHDRLKALKLDMIDQLVQLRINGPTRLWGFFAGDSPHLNVLWYDPDHFVFDSKRDQ</sequence>
<dbReference type="RefSeq" id="WP_141195783.1">
    <property type="nucleotide sequence ID" value="NZ_CP041186.1"/>
</dbReference>
<accession>A0A4Y6PLT3</accession>
<name>A0A4Y6PLT3_PERCE</name>
<reference evidence="1 2" key="1">
    <citation type="submission" date="2019-06" db="EMBL/GenBank/DDBJ databases">
        <title>Persicimonas caeni gen. nov., sp. nov., a predatory bacterium isolated from solar saltern.</title>
        <authorList>
            <person name="Wang S."/>
        </authorList>
    </citation>
    <scope>NUCLEOTIDE SEQUENCE [LARGE SCALE GENOMIC DNA]</scope>
    <source>
        <strain evidence="1 2">YN101</strain>
    </source>
</reference>
<dbReference type="Proteomes" id="UP000315995">
    <property type="component" value="Chromosome"/>
</dbReference>
<dbReference type="OrthoDB" id="4427427at2"/>